<dbReference type="Pfam" id="PF02687">
    <property type="entry name" value="FtsX"/>
    <property type="match status" value="1"/>
</dbReference>
<dbReference type="EMBL" id="JAJEQR010000073">
    <property type="protein sequence ID" value="MCC2232528.1"/>
    <property type="molecule type" value="Genomic_DNA"/>
</dbReference>
<evidence type="ECO:0000313" key="8">
    <source>
        <dbReference type="EMBL" id="MCC2232528.1"/>
    </source>
</evidence>
<feature type="transmembrane region" description="Helical" evidence="6">
    <location>
        <begin position="535"/>
        <end position="562"/>
    </location>
</feature>
<feature type="domain" description="ABC3 transporter permease C-terminal" evidence="7">
    <location>
        <begin position="66"/>
        <end position="183"/>
    </location>
</feature>
<feature type="transmembrane region" description="Helical" evidence="6">
    <location>
        <begin position="103"/>
        <end position="129"/>
    </location>
</feature>
<feature type="transmembrane region" description="Helical" evidence="6">
    <location>
        <begin position="284"/>
        <end position="309"/>
    </location>
</feature>
<evidence type="ECO:0000256" key="6">
    <source>
        <dbReference type="PIRNR" id="PIRNR018968"/>
    </source>
</evidence>
<keyword evidence="9" id="KW-1185">Reference proteome</keyword>
<dbReference type="InterPro" id="IPR027022">
    <property type="entry name" value="ABC_permease_BceB-typ"/>
</dbReference>
<comment type="similarity">
    <text evidence="6">Belongs to the ABC-4 integral membrane protein family.</text>
</comment>
<feature type="transmembrane region" description="Helical" evidence="6">
    <location>
        <begin position="59"/>
        <end position="82"/>
    </location>
</feature>
<accession>A0AAE3ED28</accession>
<feature type="transmembrane region" description="Helical" evidence="6">
    <location>
        <begin position="201"/>
        <end position="218"/>
    </location>
</feature>
<feature type="transmembrane region" description="Helical" evidence="6">
    <location>
        <begin position="21"/>
        <end position="39"/>
    </location>
</feature>
<proteinExistence type="inferred from homology"/>
<evidence type="ECO:0000256" key="2">
    <source>
        <dbReference type="ARBA" id="ARBA00022475"/>
    </source>
</evidence>
<feature type="transmembrane region" description="Helical" evidence="6">
    <location>
        <begin position="149"/>
        <end position="172"/>
    </location>
</feature>
<evidence type="ECO:0000256" key="1">
    <source>
        <dbReference type="ARBA" id="ARBA00004651"/>
    </source>
</evidence>
<dbReference type="InterPro" id="IPR052536">
    <property type="entry name" value="ABC-4_Integral_Memb_Prot"/>
</dbReference>
<keyword evidence="3 6" id="KW-0812">Transmembrane</keyword>
<dbReference type="InterPro" id="IPR003838">
    <property type="entry name" value="ABC3_permease_C"/>
</dbReference>
<comment type="subcellular location">
    <subcellularLocation>
        <location evidence="1 6">Cell membrane</location>
        <topology evidence="1 6">Multi-pass membrane protein</topology>
    </subcellularLocation>
</comment>
<dbReference type="PANTHER" id="PTHR46795:SF3">
    <property type="entry name" value="ABC TRANSPORTER PERMEASE"/>
    <property type="match status" value="1"/>
</dbReference>
<keyword evidence="6" id="KW-0813">Transport</keyword>
<comment type="caution">
    <text evidence="8">The sequence shown here is derived from an EMBL/GenBank/DDBJ whole genome shotgun (WGS) entry which is preliminary data.</text>
</comment>
<evidence type="ECO:0000256" key="4">
    <source>
        <dbReference type="ARBA" id="ARBA00022989"/>
    </source>
</evidence>
<name>A0AAE3ED28_9FIRM</name>
<organism evidence="8 9">
    <name type="scientific">Hominifimenecus microfluidus</name>
    <dbReference type="NCBI Taxonomy" id="2885348"/>
    <lineage>
        <taxon>Bacteria</taxon>
        <taxon>Bacillati</taxon>
        <taxon>Bacillota</taxon>
        <taxon>Clostridia</taxon>
        <taxon>Lachnospirales</taxon>
        <taxon>Lachnospiraceae</taxon>
        <taxon>Hominifimenecus</taxon>
    </lineage>
</organism>
<protein>
    <submittedName>
        <fullName evidence="8">ABC transporter permease</fullName>
    </submittedName>
</protein>
<dbReference type="PIRSF" id="PIRSF018968">
    <property type="entry name" value="ABC_permease_BceB"/>
    <property type="match status" value="1"/>
</dbReference>
<keyword evidence="4 6" id="KW-1133">Transmembrane helix</keyword>
<reference evidence="8" key="1">
    <citation type="submission" date="2021-10" db="EMBL/GenBank/DDBJ databases">
        <title>Anaerobic single-cell dispensing facilitates the cultivation of human gut bacteria.</title>
        <authorList>
            <person name="Afrizal A."/>
        </authorList>
    </citation>
    <scope>NUCLEOTIDE SEQUENCE</scope>
    <source>
        <strain evidence="8">CLA-AA-H215</strain>
    </source>
</reference>
<dbReference type="PANTHER" id="PTHR46795">
    <property type="entry name" value="ABC TRANSPORTER PERMEASE-RELATED-RELATED"/>
    <property type="match status" value="1"/>
</dbReference>
<evidence type="ECO:0000259" key="7">
    <source>
        <dbReference type="Pfam" id="PF02687"/>
    </source>
</evidence>
<sequence>MNRFFFQKLAVSNLKKNRQTVVPYLFTSMITAAVYYIMLSLSQNPGLNDMVGAVVLQEILGLGCGVVLIFSVIFLFYTNRFLMKRRKKEFGLYNILGMEKRHLAITLAWETIILYVLSMIGGLIIGIALDKILFLLLGNLIDAPVSLGFFISTKVIRSVLMLFLVIFILTYINSVRQIQTANPIELLHSDSMGEREPKSRFLLAFFGILSLGSGYFLAIMTKNPVSSLTLFFLAVILVIIGTYLLFTAGSVVFLKMLRRNKHYYYQVQHFTSVSGMLYRMKQNAVGLANICILSTMVLVMISSTSSLMFGVKEMIDTRYPHDFSVILPADSPEQNSKFASEIRSLAEKNGIPANEDTAYSYLSFTALHEENRFQVKRPEDLNTLSSINQLSVLMILPLDDYNACMGTNETLTDGEILLHGSRGSDVSASEIQVCDRNYTVKKTISEAPKNGTVASNVATAYMIVTADSDELIHLYEQQRAVYGDRASRISFYYGFDTTADKETQNAFYPVLKKFCSDFESSCTVEARANGESGAYALYGGMFFLGAFLGTLFLMAAILIIYYKQISEGFEDRERFAIMQKVGMSQDEIKSSIRSQVLMVFFLPLLTAGIHTAAAFPMVKKLLSLFNLTNIKLFLLATLICYLVFAVIYLGVYLLTSRTYYRIVSRQSR</sequence>
<evidence type="ECO:0000313" key="9">
    <source>
        <dbReference type="Proteomes" id="UP001198182"/>
    </source>
</evidence>
<dbReference type="GO" id="GO:0005886">
    <property type="term" value="C:plasma membrane"/>
    <property type="evidence" value="ECO:0007669"/>
    <property type="project" value="UniProtKB-SubCell"/>
</dbReference>
<dbReference type="Proteomes" id="UP001198182">
    <property type="component" value="Unassembled WGS sequence"/>
</dbReference>
<evidence type="ECO:0000256" key="3">
    <source>
        <dbReference type="ARBA" id="ARBA00022692"/>
    </source>
</evidence>
<feature type="transmembrane region" description="Helical" evidence="6">
    <location>
        <begin position="596"/>
        <end position="618"/>
    </location>
</feature>
<gene>
    <name evidence="8" type="ORF">LKD81_16275</name>
</gene>
<feature type="transmembrane region" description="Helical" evidence="6">
    <location>
        <begin position="630"/>
        <end position="655"/>
    </location>
</feature>
<feature type="transmembrane region" description="Helical" evidence="6">
    <location>
        <begin position="230"/>
        <end position="254"/>
    </location>
</feature>
<keyword evidence="2 6" id="KW-1003">Cell membrane</keyword>
<evidence type="ECO:0000256" key="5">
    <source>
        <dbReference type="ARBA" id="ARBA00023136"/>
    </source>
</evidence>
<keyword evidence="5 6" id="KW-0472">Membrane</keyword>
<dbReference type="GO" id="GO:0055085">
    <property type="term" value="P:transmembrane transport"/>
    <property type="evidence" value="ECO:0007669"/>
    <property type="project" value="UniProtKB-UniRule"/>
</dbReference>
<dbReference type="AlphaFoldDB" id="A0AAE3ED28"/>
<dbReference type="RefSeq" id="WP_308454934.1">
    <property type="nucleotide sequence ID" value="NZ_JAJEQR010000073.1"/>
</dbReference>